<organism evidence="1 2">
    <name type="scientific">Friedmanniomyces endolithicus</name>
    <dbReference type="NCBI Taxonomy" id="329885"/>
    <lineage>
        <taxon>Eukaryota</taxon>
        <taxon>Fungi</taxon>
        <taxon>Dikarya</taxon>
        <taxon>Ascomycota</taxon>
        <taxon>Pezizomycotina</taxon>
        <taxon>Dothideomycetes</taxon>
        <taxon>Dothideomycetidae</taxon>
        <taxon>Mycosphaerellales</taxon>
        <taxon>Teratosphaeriaceae</taxon>
        <taxon>Friedmanniomyces</taxon>
    </lineage>
</organism>
<accession>A0A4U0UW68</accession>
<gene>
    <name evidence="1" type="ORF">B0A54_09340</name>
</gene>
<protein>
    <submittedName>
        <fullName evidence="1">Uncharacterized protein</fullName>
    </submittedName>
</protein>
<proteinExistence type="predicted"/>
<reference evidence="1 2" key="1">
    <citation type="submission" date="2017-03" db="EMBL/GenBank/DDBJ databases">
        <title>Genomes of endolithic fungi from Antarctica.</title>
        <authorList>
            <person name="Coleine C."/>
            <person name="Masonjones S."/>
            <person name="Stajich J.E."/>
        </authorList>
    </citation>
    <scope>NUCLEOTIDE SEQUENCE [LARGE SCALE GENOMIC DNA]</scope>
    <source>
        <strain evidence="1 2">CCFEE 5311</strain>
    </source>
</reference>
<evidence type="ECO:0000313" key="1">
    <source>
        <dbReference type="EMBL" id="TKA40391.1"/>
    </source>
</evidence>
<name>A0A4U0UW68_9PEZI</name>
<dbReference type="EMBL" id="NAJP01000033">
    <property type="protein sequence ID" value="TKA40391.1"/>
    <property type="molecule type" value="Genomic_DNA"/>
</dbReference>
<dbReference type="Proteomes" id="UP000310066">
    <property type="component" value="Unassembled WGS sequence"/>
</dbReference>
<evidence type="ECO:0000313" key="2">
    <source>
        <dbReference type="Proteomes" id="UP000310066"/>
    </source>
</evidence>
<sequence>MAHSDHPSVCLYNVATDTLIDETPNDHIVGLEDSEGRAHSSIIRVDAGTQYDAYVTIPDGFDLQGADGVLLSISEGHTQCGDHSTENTQVMYIPSLNGGVEGDYIVSSFRRWNVVGRDALHNLRVPQANADQTSGVENYTLRPCLNANQGAIRLTLQRVNFKRSGSNYIIRRKNPDHDISTVPREYYRAKPRIVDDELRIINRHWVTPLEGKAGLPYVFEFVIVQPEPVSDELDGAMVRI</sequence>
<dbReference type="AlphaFoldDB" id="A0A4U0UW68"/>
<dbReference type="OrthoDB" id="3814710at2759"/>
<comment type="caution">
    <text evidence="1">The sequence shown here is derived from an EMBL/GenBank/DDBJ whole genome shotgun (WGS) entry which is preliminary data.</text>
</comment>